<dbReference type="PANTHER" id="PTHR43114">
    <property type="entry name" value="ADENINE DEAMINASE"/>
    <property type="match status" value="1"/>
</dbReference>
<feature type="active site" description="Proton donor" evidence="5">
    <location>
        <position position="200"/>
    </location>
</feature>
<evidence type="ECO:0000256" key="2">
    <source>
        <dbReference type="ARBA" id="ARBA00022801"/>
    </source>
</evidence>
<dbReference type="HAMAP" id="MF_01962">
    <property type="entry name" value="Adenine_deaminase"/>
    <property type="match status" value="1"/>
</dbReference>
<keyword evidence="2 5" id="KW-0378">Hydrolase</keyword>
<dbReference type="RefSeq" id="WP_215870742.1">
    <property type="nucleotide sequence ID" value="NZ_JAAXYO010000107.1"/>
</dbReference>
<comment type="function">
    <text evidence="5">Catalyzes the hydrolytic deamination of adenine to hypoxanthine. Plays an important role in the purine salvage pathway and in nitrogen catabolism.</text>
</comment>
<comment type="catalytic activity">
    <reaction evidence="5">
        <text>adenine + H2O + H(+) = hypoxanthine + NH4(+)</text>
        <dbReference type="Rhea" id="RHEA:23688"/>
        <dbReference type="ChEBI" id="CHEBI:15377"/>
        <dbReference type="ChEBI" id="CHEBI:15378"/>
        <dbReference type="ChEBI" id="CHEBI:16708"/>
        <dbReference type="ChEBI" id="CHEBI:17368"/>
        <dbReference type="ChEBI" id="CHEBI:28938"/>
        <dbReference type="EC" id="3.5.4.2"/>
    </reaction>
</comment>
<gene>
    <name evidence="7" type="ORF">HFQ13_07885</name>
</gene>
<dbReference type="InterPro" id="IPR006330">
    <property type="entry name" value="Ado/ade_deaminase"/>
</dbReference>
<evidence type="ECO:0000256" key="3">
    <source>
        <dbReference type="ARBA" id="ARBA00022833"/>
    </source>
</evidence>
<dbReference type="Pfam" id="PF00962">
    <property type="entry name" value="A_deaminase"/>
    <property type="match status" value="1"/>
</dbReference>
<keyword evidence="3 5" id="KW-0862">Zinc</keyword>
<organism evidence="7 8">
    <name type="scientific">Igneacidithiobacillus copahuensis</name>
    <dbReference type="NCBI Taxonomy" id="2724909"/>
    <lineage>
        <taxon>Bacteria</taxon>
        <taxon>Pseudomonadati</taxon>
        <taxon>Pseudomonadota</taxon>
        <taxon>Acidithiobacillia</taxon>
        <taxon>Acidithiobacillales</taxon>
        <taxon>Acidithiobacillaceae</taxon>
        <taxon>Igneacidithiobacillus</taxon>
    </lineage>
</organism>
<feature type="site" description="Important for catalytic activity" evidence="5">
    <location>
        <position position="221"/>
    </location>
</feature>
<dbReference type="Proteomes" id="UP001197378">
    <property type="component" value="Unassembled WGS sequence"/>
</dbReference>
<sequence>MNTQEKKKLAGMPKVELHLHLEGTLEPEMLLNLAENNSVSLPYRNVDAIRAAYRFADLQSFLNLYYLATQCLRKEQDFYSLTLAYLRHCRDENIAYTEMFFDPQTHLEHGVPLTVVMAGISAAQKEAEREWGVLSGLILCFERDRPAEGTIALLEEAERIGGIIGVGLDSAERDHPPGKFQETFAVARALGLHRVAHAGEEGPPEYITDALDTLFVERIDHGVRAIESPELLRRLREEQIPLTVCPFSNVSLGGFGSLQQHNVGRLLDAGLKVTINSDDPAYFGGYLTENIIATWEALGLSFEQAVQVQVNAIEGSFAEEQKKRDMLQNLMSYLDQH</sequence>
<dbReference type="EC" id="3.5.4.2" evidence="5"/>
<dbReference type="EMBL" id="JAAXYO010000107">
    <property type="protein sequence ID" value="MBU2788123.1"/>
    <property type="molecule type" value="Genomic_DNA"/>
</dbReference>
<dbReference type="SUPFAM" id="SSF51556">
    <property type="entry name" value="Metallo-dependent hydrolases"/>
    <property type="match status" value="1"/>
</dbReference>
<dbReference type="GO" id="GO:0043103">
    <property type="term" value="P:hypoxanthine salvage"/>
    <property type="evidence" value="ECO:0007669"/>
    <property type="project" value="UniProtKB-UniRule"/>
</dbReference>
<protein>
    <recommendedName>
        <fullName evidence="5">Adenine deaminase</fullName>
        <shortName evidence="5">ADE</shortName>
        <ecNumber evidence="5">3.5.4.2</ecNumber>
    </recommendedName>
    <alternativeName>
        <fullName evidence="5">Adenine aminohydrolase</fullName>
        <shortName evidence="5">AAH</shortName>
    </alternativeName>
</protein>
<keyword evidence="8" id="KW-1185">Reference proteome</keyword>
<dbReference type="AlphaFoldDB" id="A0AAE2YQJ9"/>
<dbReference type="GO" id="GO:0009117">
    <property type="term" value="P:nucleotide metabolic process"/>
    <property type="evidence" value="ECO:0007669"/>
    <property type="project" value="UniProtKB-KW"/>
</dbReference>
<keyword evidence="1 5" id="KW-0479">Metal-binding</keyword>
<feature type="binding site" evidence="5">
    <location>
        <position position="279"/>
    </location>
    <ligand>
        <name>substrate</name>
    </ligand>
</feature>
<feature type="binding site" evidence="5">
    <location>
        <position position="278"/>
    </location>
    <ligand>
        <name>Zn(2+)</name>
        <dbReference type="ChEBI" id="CHEBI:29105"/>
        <note>catalytic</note>
    </ligand>
</feature>
<accession>A0AAE2YQJ9</accession>
<dbReference type="GO" id="GO:0006146">
    <property type="term" value="P:adenine catabolic process"/>
    <property type="evidence" value="ECO:0007669"/>
    <property type="project" value="UniProtKB-UniRule"/>
</dbReference>
<evidence type="ECO:0000256" key="5">
    <source>
        <dbReference type="HAMAP-Rule" id="MF_01962"/>
    </source>
</evidence>
<dbReference type="InterPro" id="IPR001365">
    <property type="entry name" value="A_deaminase_dom"/>
</dbReference>
<keyword evidence="4 5" id="KW-0546">Nucleotide metabolism</keyword>
<dbReference type="InterPro" id="IPR032466">
    <property type="entry name" value="Metal_Hydrolase"/>
</dbReference>
<dbReference type="GO" id="GO:0008270">
    <property type="term" value="F:zinc ion binding"/>
    <property type="evidence" value="ECO:0007669"/>
    <property type="project" value="UniProtKB-UniRule"/>
</dbReference>
<reference evidence="7" key="1">
    <citation type="journal article" date="2021" name="ISME J.">
        <title>Genomic evolution of the class Acidithiobacillia: deep-branching Proteobacteria living in extreme acidic conditions.</title>
        <authorList>
            <person name="Moya-Beltran A."/>
            <person name="Beard S."/>
            <person name="Rojas-Villalobos C."/>
            <person name="Issotta F."/>
            <person name="Gallardo Y."/>
            <person name="Ulloa R."/>
            <person name="Giaveno A."/>
            <person name="Degli Esposti M."/>
            <person name="Johnson D.B."/>
            <person name="Quatrini R."/>
        </authorList>
    </citation>
    <scope>NUCLEOTIDE SEQUENCE</scope>
    <source>
        <strain evidence="7">VAN18-1</strain>
    </source>
</reference>
<dbReference type="Gene3D" id="3.20.20.140">
    <property type="entry name" value="Metal-dependent hydrolases"/>
    <property type="match status" value="1"/>
</dbReference>
<dbReference type="NCBIfam" id="NF006850">
    <property type="entry name" value="PRK09358.1-6"/>
    <property type="match status" value="1"/>
</dbReference>
<feature type="binding site" evidence="5">
    <location>
        <position position="18"/>
    </location>
    <ligand>
        <name>Zn(2+)</name>
        <dbReference type="ChEBI" id="CHEBI:29105"/>
        <note>catalytic</note>
    </ligand>
</feature>
<evidence type="ECO:0000256" key="1">
    <source>
        <dbReference type="ARBA" id="ARBA00022723"/>
    </source>
</evidence>
<comment type="cofactor">
    <cofactor evidence="5">
        <name>Zn(2+)</name>
        <dbReference type="ChEBI" id="CHEBI:29105"/>
    </cofactor>
    <text evidence="5">Binds 1 zinc ion per subunit.</text>
</comment>
<feature type="binding site" evidence="5">
    <location>
        <position position="197"/>
    </location>
    <ligand>
        <name>Zn(2+)</name>
        <dbReference type="ChEBI" id="CHEBI:29105"/>
        <note>catalytic</note>
    </ligand>
</feature>
<name>A0AAE2YQJ9_9PROT</name>
<comment type="similarity">
    <text evidence="5">Belongs to the metallo-dependent hydrolases superfamily. Adenosine and AMP deaminases family. Adenine deaminase type 2 subfamily.</text>
</comment>
<evidence type="ECO:0000313" key="7">
    <source>
        <dbReference type="EMBL" id="MBU2788123.1"/>
    </source>
</evidence>
<evidence type="ECO:0000313" key="8">
    <source>
        <dbReference type="Proteomes" id="UP001197378"/>
    </source>
</evidence>
<evidence type="ECO:0000259" key="6">
    <source>
        <dbReference type="Pfam" id="PF00962"/>
    </source>
</evidence>
<feature type="domain" description="Adenosine deaminase" evidence="6">
    <location>
        <begin position="13"/>
        <end position="331"/>
    </location>
</feature>
<proteinExistence type="inferred from homology"/>
<feature type="binding site" evidence="5">
    <location>
        <position position="20"/>
    </location>
    <ligand>
        <name>Zn(2+)</name>
        <dbReference type="ChEBI" id="CHEBI:29105"/>
        <note>catalytic</note>
    </ligand>
</feature>
<dbReference type="CDD" id="cd01320">
    <property type="entry name" value="ADA"/>
    <property type="match status" value="1"/>
</dbReference>
<dbReference type="InterPro" id="IPR028892">
    <property type="entry name" value="ADE"/>
</dbReference>
<comment type="caution">
    <text evidence="7">The sequence shown here is derived from an EMBL/GenBank/DDBJ whole genome shotgun (WGS) entry which is preliminary data.</text>
</comment>
<dbReference type="PANTHER" id="PTHR43114:SF6">
    <property type="entry name" value="ADENINE DEAMINASE"/>
    <property type="match status" value="1"/>
</dbReference>
<dbReference type="GO" id="GO:0005829">
    <property type="term" value="C:cytosol"/>
    <property type="evidence" value="ECO:0007669"/>
    <property type="project" value="TreeGrafter"/>
</dbReference>
<dbReference type="NCBIfam" id="TIGR01430">
    <property type="entry name" value="aden_deam"/>
    <property type="match status" value="1"/>
</dbReference>
<dbReference type="GO" id="GO:0000034">
    <property type="term" value="F:adenine deaminase activity"/>
    <property type="evidence" value="ECO:0007669"/>
    <property type="project" value="UniProtKB-UniRule"/>
</dbReference>
<evidence type="ECO:0000256" key="4">
    <source>
        <dbReference type="ARBA" id="ARBA00023080"/>
    </source>
</evidence>